<evidence type="ECO:0000313" key="2">
    <source>
        <dbReference type="Proteomes" id="UP000242427"/>
    </source>
</evidence>
<dbReference type="AlphaFoldDB" id="A0A9X7PIV5"/>
<proteinExistence type="predicted"/>
<comment type="caution">
    <text evidence="1">The sequence shown here is derived from an EMBL/GenBank/DDBJ whole genome shotgun (WGS) entry which is preliminary data.</text>
</comment>
<sequence>MAYDELFPEVPANRPAHCCNCGRETVAPVTIAYVQGTSGPGYARVACPDCAPKVAPMGATGPR</sequence>
<dbReference type="EMBL" id="PXWG01000009">
    <property type="protein sequence ID" value="PSJ29589.1"/>
    <property type="molecule type" value="Genomic_DNA"/>
</dbReference>
<dbReference type="OrthoDB" id="4305972at2"/>
<dbReference type="Proteomes" id="UP000242427">
    <property type="component" value="Unassembled WGS sequence"/>
</dbReference>
<evidence type="ECO:0000313" key="1">
    <source>
        <dbReference type="EMBL" id="PSJ29589.1"/>
    </source>
</evidence>
<keyword evidence="2" id="KW-1185">Reference proteome</keyword>
<gene>
    <name evidence="1" type="ORF">B7P34_06620</name>
</gene>
<reference evidence="1 2" key="1">
    <citation type="submission" date="2018-03" db="EMBL/GenBank/DDBJ databases">
        <title>Chitinolytic properties of Streptosporangium nondiastaticum TBG75A20.</title>
        <authorList>
            <person name="Gayathri V."/>
            <person name="Shiburaj S."/>
        </authorList>
    </citation>
    <scope>NUCLEOTIDE SEQUENCE [LARGE SCALE GENOMIC DNA]</scope>
    <source>
        <strain evidence="1 2">TBG75A20</strain>
    </source>
</reference>
<name>A0A9X7PIV5_9ACTN</name>
<protein>
    <submittedName>
        <fullName evidence="1">Uncharacterized protein</fullName>
    </submittedName>
</protein>
<accession>A0A9X7PIV5</accession>
<organism evidence="1 2">
    <name type="scientific">Streptosporangium nondiastaticum</name>
    <dbReference type="NCBI Taxonomy" id="35764"/>
    <lineage>
        <taxon>Bacteria</taxon>
        <taxon>Bacillati</taxon>
        <taxon>Actinomycetota</taxon>
        <taxon>Actinomycetes</taxon>
        <taxon>Streptosporangiales</taxon>
        <taxon>Streptosporangiaceae</taxon>
        <taxon>Streptosporangium</taxon>
    </lineage>
</organism>